<evidence type="ECO:0000313" key="1">
    <source>
        <dbReference type="EMBL" id="KZX16609.1"/>
    </source>
</evidence>
<dbReference type="Gene3D" id="1.10.1220.10">
    <property type="entry name" value="Met repressor-like"/>
    <property type="match status" value="1"/>
</dbReference>
<dbReference type="GO" id="GO:0006355">
    <property type="term" value="P:regulation of DNA-templated transcription"/>
    <property type="evidence" value="ECO:0007669"/>
    <property type="project" value="InterPro"/>
</dbReference>
<dbReference type="InterPro" id="IPR010985">
    <property type="entry name" value="Ribbon_hlx_hlx"/>
</dbReference>
<accession>A0A166EFY9</accession>
<organism evidence="1 2">
    <name type="scientific">Methanobrevibacter cuticularis</name>
    <dbReference type="NCBI Taxonomy" id="47311"/>
    <lineage>
        <taxon>Archaea</taxon>
        <taxon>Methanobacteriati</taxon>
        <taxon>Methanobacteriota</taxon>
        <taxon>Methanomada group</taxon>
        <taxon>Methanobacteria</taxon>
        <taxon>Methanobacteriales</taxon>
        <taxon>Methanobacteriaceae</taxon>
        <taxon>Methanobrevibacter</taxon>
    </lineage>
</organism>
<dbReference type="AlphaFoldDB" id="A0A166EFY9"/>
<dbReference type="STRING" id="47311.MBCUT_06470"/>
<dbReference type="SUPFAM" id="SSF47598">
    <property type="entry name" value="Ribbon-helix-helix"/>
    <property type="match status" value="1"/>
</dbReference>
<gene>
    <name evidence="1" type="ORF">MBCUT_06470</name>
</gene>
<dbReference type="EMBL" id="LWMW01000088">
    <property type="protein sequence ID" value="KZX16609.1"/>
    <property type="molecule type" value="Genomic_DNA"/>
</dbReference>
<comment type="caution">
    <text evidence="1">The sequence shown here is derived from an EMBL/GenBank/DDBJ whole genome shotgun (WGS) entry which is preliminary data.</text>
</comment>
<name>A0A166EFY9_9EURY</name>
<dbReference type="Proteomes" id="UP000077275">
    <property type="component" value="Unassembled WGS sequence"/>
</dbReference>
<sequence length="56" mass="6646">MKFINNICDRMREVKKTSLNLPIDLKNDLKIEAIKKNITLTELVVNVLDEYIKKRE</sequence>
<proteinExistence type="predicted"/>
<keyword evidence="2" id="KW-1185">Reference proteome</keyword>
<evidence type="ECO:0000313" key="2">
    <source>
        <dbReference type="Proteomes" id="UP000077275"/>
    </source>
</evidence>
<protein>
    <submittedName>
        <fullName evidence="1">Uncharacterized protein</fullName>
    </submittedName>
</protein>
<dbReference type="InterPro" id="IPR013321">
    <property type="entry name" value="Arc_rbn_hlx_hlx"/>
</dbReference>
<reference evidence="1 2" key="1">
    <citation type="submission" date="2016-04" db="EMBL/GenBank/DDBJ databases">
        <title>Genome sequence of Methanobrevibacter cuticularis DSM 11139.</title>
        <authorList>
            <person name="Poehlein A."/>
            <person name="Seedorf H."/>
            <person name="Daniel R."/>
        </authorList>
    </citation>
    <scope>NUCLEOTIDE SEQUENCE [LARGE SCALE GENOMIC DNA]</scope>
    <source>
        <strain evidence="1 2">DSM 11139</strain>
    </source>
</reference>